<feature type="region of interest" description="Disordered" evidence="1">
    <location>
        <begin position="1"/>
        <end position="26"/>
    </location>
</feature>
<evidence type="ECO:0000256" key="1">
    <source>
        <dbReference type="SAM" id="MobiDB-lite"/>
    </source>
</evidence>
<evidence type="ECO:0000313" key="3">
    <source>
        <dbReference type="Proteomes" id="UP001396334"/>
    </source>
</evidence>
<organism evidence="2 3">
    <name type="scientific">Hibiscus sabdariffa</name>
    <name type="common">roselle</name>
    <dbReference type="NCBI Taxonomy" id="183260"/>
    <lineage>
        <taxon>Eukaryota</taxon>
        <taxon>Viridiplantae</taxon>
        <taxon>Streptophyta</taxon>
        <taxon>Embryophyta</taxon>
        <taxon>Tracheophyta</taxon>
        <taxon>Spermatophyta</taxon>
        <taxon>Magnoliopsida</taxon>
        <taxon>eudicotyledons</taxon>
        <taxon>Gunneridae</taxon>
        <taxon>Pentapetalae</taxon>
        <taxon>rosids</taxon>
        <taxon>malvids</taxon>
        <taxon>Malvales</taxon>
        <taxon>Malvaceae</taxon>
        <taxon>Malvoideae</taxon>
        <taxon>Hibiscus</taxon>
    </lineage>
</organism>
<evidence type="ECO:0000313" key="2">
    <source>
        <dbReference type="EMBL" id="KAK8995041.1"/>
    </source>
</evidence>
<name>A0ABR2Q3I8_9ROSI</name>
<reference evidence="2 3" key="1">
    <citation type="journal article" date="2024" name="G3 (Bethesda)">
        <title>Genome assembly of Hibiscus sabdariffa L. provides insights into metabolisms of medicinal natural products.</title>
        <authorList>
            <person name="Kim T."/>
        </authorList>
    </citation>
    <scope>NUCLEOTIDE SEQUENCE [LARGE SCALE GENOMIC DNA]</scope>
    <source>
        <strain evidence="2">TK-2024</strain>
        <tissue evidence="2">Old leaves</tissue>
    </source>
</reference>
<comment type="caution">
    <text evidence="2">The sequence shown here is derived from an EMBL/GenBank/DDBJ whole genome shotgun (WGS) entry which is preliminary data.</text>
</comment>
<gene>
    <name evidence="2" type="ORF">V6N11_069492</name>
</gene>
<protein>
    <recommendedName>
        <fullName evidence="4">DUF4283 domain-containing protein</fullName>
    </recommendedName>
</protein>
<proteinExistence type="predicted"/>
<dbReference type="Proteomes" id="UP001396334">
    <property type="component" value="Unassembled WGS sequence"/>
</dbReference>
<evidence type="ECO:0008006" key="4">
    <source>
        <dbReference type="Google" id="ProtNLM"/>
    </source>
</evidence>
<dbReference type="EMBL" id="JBBPBN010000046">
    <property type="protein sequence ID" value="KAK8995041.1"/>
    <property type="molecule type" value="Genomic_DNA"/>
</dbReference>
<accession>A0ABR2Q3I8</accession>
<keyword evidence="3" id="KW-1185">Reference proteome</keyword>
<sequence>MVDFEAGSSKSRESPRGAPFDFPPLGEPVSAAGDSDVVAAPVVVGPDVVVGGLDLSHFPVLVGSGKAGQEICSSRVGDENVGKNVWKMFDPSLNFFPPVEQKGQLLVQPPRSVLDDGANQWSNVLVVTFLGKSPILSVFQKTVDRLWGREVDLGEGFLVSVGVELVWAPPRCLHCSVFERLEENCLKLKSVSKGVFGHLDQDITGVGVAPMIETGLCADGVGFKGNVASSSEFGPYLTISIANAHVVATVVLCTNSGGFVDNVVLELGSYLCIDADVNGVVGSSLNISVAHVAAAECTVSGGIVDSEVPKLSSGLRIGADVTSVVGSLQVESVTVNPIGLVLLVGSQVEVDMVSGLVSPNRFETLSAGVADHIVSPRKEKATAAVVGDLLNQLKPKGKGVEKRITRRVKVGQVVILLLCNDCISMECPRV</sequence>